<accession>A0A8S5NQF2</accession>
<sequence>MRPAKGNEFWQQGRQFVVFYDTRDDLPLLTFDSPWEIVDYKGWARNKSNYDIVYNELVRAVRSNDNLTRMLGRWMTVYLIDNEE</sequence>
<reference evidence="1" key="1">
    <citation type="journal article" date="2021" name="Proc. Natl. Acad. Sci. U.S.A.">
        <title>A Catalog of Tens of Thousands of Viruses from Human Metagenomes Reveals Hidden Associations with Chronic Diseases.</title>
        <authorList>
            <person name="Tisza M.J."/>
            <person name="Buck C.B."/>
        </authorList>
    </citation>
    <scope>NUCLEOTIDE SEQUENCE</scope>
    <source>
        <strain evidence="1">Ctj3P51</strain>
    </source>
</reference>
<organism evidence="1">
    <name type="scientific">Myoviridae sp. ctj3P51</name>
    <dbReference type="NCBI Taxonomy" id="2826687"/>
    <lineage>
        <taxon>Viruses</taxon>
        <taxon>Duplodnaviria</taxon>
        <taxon>Heunggongvirae</taxon>
        <taxon>Uroviricota</taxon>
        <taxon>Caudoviricetes</taxon>
    </lineage>
</organism>
<evidence type="ECO:0000313" key="1">
    <source>
        <dbReference type="EMBL" id="DAD96448.1"/>
    </source>
</evidence>
<dbReference type="EMBL" id="BK015217">
    <property type="protein sequence ID" value="DAD96448.1"/>
    <property type="molecule type" value="Genomic_DNA"/>
</dbReference>
<name>A0A8S5NQF2_9CAUD</name>
<proteinExistence type="predicted"/>
<protein>
    <submittedName>
        <fullName evidence="1">Uncharacterized protein</fullName>
    </submittedName>
</protein>